<evidence type="ECO:0000256" key="4">
    <source>
        <dbReference type="ARBA" id="ARBA00022679"/>
    </source>
</evidence>
<dbReference type="Proteomes" id="UP000293036">
    <property type="component" value="Unassembled WGS sequence"/>
</dbReference>
<evidence type="ECO:0000313" key="8">
    <source>
        <dbReference type="Proteomes" id="UP000293036"/>
    </source>
</evidence>
<keyword evidence="5" id="KW-0472">Membrane</keyword>
<dbReference type="InterPro" id="IPR004960">
    <property type="entry name" value="LipA_acyltrans"/>
</dbReference>
<evidence type="ECO:0000256" key="2">
    <source>
        <dbReference type="ARBA" id="ARBA00022475"/>
    </source>
</evidence>
<keyword evidence="3" id="KW-0997">Cell inner membrane</keyword>
<evidence type="ECO:0000256" key="3">
    <source>
        <dbReference type="ARBA" id="ARBA00022519"/>
    </source>
</evidence>
<reference evidence="7 8" key="1">
    <citation type="submission" date="2019-02" db="EMBL/GenBank/DDBJ databases">
        <title>Arcanobacterium bovis sp. nov., isolated from the milk of a cow with mastitis.</title>
        <authorList>
            <person name="Sammra O."/>
            <person name="Foster G."/>
            <person name="Hassan A."/>
            <person name="Alssahen M."/>
            <person name="Laemmler C."/>
            <person name="Borowiak M."/>
            <person name="Malorny B."/>
            <person name="Abdulmawjood A."/>
        </authorList>
    </citation>
    <scope>NUCLEOTIDE SEQUENCE [LARGE SCALE GENOMIC DNA]</scope>
    <source>
        <strain evidence="7 8">C605018/01/1</strain>
    </source>
</reference>
<keyword evidence="6 7" id="KW-0012">Acyltransferase</keyword>
<evidence type="ECO:0000256" key="6">
    <source>
        <dbReference type="ARBA" id="ARBA00023315"/>
    </source>
</evidence>
<comment type="subcellular location">
    <subcellularLocation>
        <location evidence="1">Cell inner membrane</location>
    </subcellularLocation>
</comment>
<dbReference type="NCBIfam" id="NF005919">
    <property type="entry name" value="PRK07920.1"/>
    <property type="match status" value="1"/>
</dbReference>
<keyword evidence="4 7" id="KW-0808">Transferase</keyword>
<gene>
    <name evidence="7" type="ORF">EZJ44_02965</name>
</gene>
<keyword evidence="2" id="KW-1003">Cell membrane</keyword>
<sequence length="324" mass="36334">MDILRLVSLCDRFVAKVPDGVSRRVFEAVGFVVGLSNTGGVRQLRKNQQRIVTLDSKLAQRWRSAQAMRSYMRYYQEVFRLKYLSPEQIRARVSGENLDVLVDILSKNSCSGALLHSGNWDLAGAWATLDLAPVHTIAEKLEPPELAQQFLDFRESLGMSIYQAVRGSNSIGKLAADMDSAICFTPLLCDRDLSARGVEVELGGHRARVAPGAAILAIRTNLPMIPVMVVCDYFGKDRRRVKKAGSSWGIKLIIGEPILPPRHIPVGETIPAELLIEMNQQWMDQILPILRAHLTDWHMLQKLFVDDLDLARLQRALDAEPRDE</sequence>
<dbReference type="GO" id="GO:0016746">
    <property type="term" value="F:acyltransferase activity"/>
    <property type="evidence" value="ECO:0007669"/>
    <property type="project" value="UniProtKB-KW"/>
</dbReference>
<name>A0A4Q9V1A6_9ACTO</name>
<evidence type="ECO:0000313" key="7">
    <source>
        <dbReference type="EMBL" id="TBW22874.1"/>
    </source>
</evidence>
<dbReference type="Pfam" id="PF03279">
    <property type="entry name" value="Lip_A_acyltrans"/>
    <property type="match status" value="1"/>
</dbReference>
<organism evidence="7 8">
    <name type="scientific">Arcanobacterium bovis</name>
    <dbReference type="NCBI Taxonomy" id="2529275"/>
    <lineage>
        <taxon>Bacteria</taxon>
        <taxon>Bacillati</taxon>
        <taxon>Actinomycetota</taxon>
        <taxon>Actinomycetes</taxon>
        <taxon>Actinomycetales</taxon>
        <taxon>Actinomycetaceae</taxon>
        <taxon>Arcanobacterium</taxon>
    </lineage>
</organism>
<dbReference type="OrthoDB" id="9803456at2"/>
<evidence type="ECO:0000256" key="1">
    <source>
        <dbReference type="ARBA" id="ARBA00004533"/>
    </source>
</evidence>
<dbReference type="PANTHER" id="PTHR30606:SF10">
    <property type="entry name" value="PHOSPHATIDYLINOSITOL MANNOSIDE ACYLTRANSFERASE"/>
    <property type="match status" value="1"/>
</dbReference>
<protein>
    <submittedName>
        <fullName evidence="7">Phosphatidylinositol mannoside acyltransferase</fullName>
    </submittedName>
</protein>
<comment type="caution">
    <text evidence="7">The sequence shown here is derived from an EMBL/GenBank/DDBJ whole genome shotgun (WGS) entry which is preliminary data.</text>
</comment>
<dbReference type="AlphaFoldDB" id="A0A4Q9V1A6"/>
<proteinExistence type="predicted"/>
<evidence type="ECO:0000256" key="5">
    <source>
        <dbReference type="ARBA" id="ARBA00023136"/>
    </source>
</evidence>
<dbReference type="EMBL" id="SJDT01000002">
    <property type="protein sequence ID" value="TBW22874.1"/>
    <property type="molecule type" value="Genomic_DNA"/>
</dbReference>
<accession>A0A4Q9V1A6</accession>
<keyword evidence="8" id="KW-1185">Reference proteome</keyword>
<dbReference type="GO" id="GO:0009247">
    <property type="term" value="P:glycolipid biosynthetic process"/>
    <property type="evidence" value="ECO:0007669"/>
    <property type="project" value="UniProtKB-ARBA"/>
</dbReference>
<dbReference type="GO" id="GO:0005886">
    <property type="term" value="C:plasma membrane"/>
    <property type="evidence" value="ECO:0007669"/>
    <property type="project" value="UniProtKB-SubCell"/>
</dbReference>
<dbReference type="PANTHER" id="PTHR30606">
    <property type="entry name" value="LIPID A BIOSYNTHESIS LAUROYL ACYLTRANSFERASE"/>
    <property type="match status" value="1"/>
</dbReference>
<dbReference type="RefSeq" id="WP_131279959.1">
    <property type="nucleotide sequence ID" value="NZ_JBHSLR010000009.1"/>
</dbReference>